<dbReference type="PANTHER" id="PTHR11188:SF176">
    <property type="entry name" value="ARRESTIN DOMAIN-CONTAINING PROTEIN 1"/>
    <property type="match status" value="1"/>
</dbReference>
<dbReference type="InterPro" id="IPR014752">
    <property type="entry name" value="Arrestin-like_C"/>
</dbReference>
<dbReference type="EMBL" id="JBAMIC010000010">
    <property type="protein sequence ID" value="KAK7101602.1"/>
    <property type="molecule type" value="Genomic_DNA"/>
</dbReference>
<dbReference type="AlphaFoldDB" id="A0AAN9B9W5"/>
<evidence type="ECO:0000259" key="2">
    <source>
        <dbReference type="SMART" id="SM01017"/>
    </source>
</evidence>
<dbReference type="SMART" id="SM01017">
    <property type="entry name" value="Arrestin_C"/>
    <property type="match status" value="1"/>
</dbReference>
<dbReference type="Pfam" id="PF00339">
    <property type="entry name" value="Arrestin_N"/>
    <property type="match status" value="1"/>
</dbReference>
<keyword evidence="4" id="KW-1185">Reference proteome</keyword>
<dbReference type="GO" id="GO:0015031">
    <property type="term" value="P:protein transport"/>
    <property type="evidence" value="ECO:0007669"/>
    <property type="project" value="TreeGrafter"/>
</dbReference>
<proteinExistence type="inferred from homology"/>
<comment type="similarity">
    <text evidence="1">Belongs to the arrestin family.</text>
</comment>
<reference evidence="3 4" key="1">
    <citation type="submission" date="2024-02" db="EMBL/GenBank/DDBJ databases">
        <title>Chromosome-scale genome assembly of the rough periwinkle Littorina saxatilis.</title>
        <authorList>
            <person name="De Jode A."/>
            <person name="Faria R."/>
            <person name="Formenti G."/>
            <person name="Sims Y."/>
            <person name="Smith T.P."/>
            <person name="Tracey A."/>
            <person name="Wood J.M.D."/>
            <person name="Zagrodzka Z.B."/>
            <person name="Johannesson K."/>
            <person name="Butlin R.K."/>
            <person name="Leder E.H."/>
        </authorList>
    </citation>
    <scope>NUCLEOTIDE SEQUENCE [LARGE SCALE GENOMIC DNA]</scope>
    <source>
        <strain evidence="3">Snail1</strain>
        <tissue evidence="3">Muscle</tissue>
    </source>
</reference>
<evidence type="ECO:0000313" key="4">
    <source>
        <dbReference type="Proteomes" id="UP001374579"/>
    </source>
</evidence>
<dbReference type="InterPro" id="IPR050357">
    <property type="entry name" value="Arrestin_domain-protein"/>
</dbReference>
<accession>A0AAN9B9W5</accession>
<name>A0AAN9B9W5_9CAEN</name>
<sequence>MAVQDLVLHFIYDENSGDKQFYIPGDILRGTIHLHLLRNLRVRSMTLLILGGAAVSWEEQAKKKLYTAREEYLQGSKILLDAGVDDSVELQRGIHEFTFEYQLPSNLPSTFSGVYGSVTYVAKCVLHPEDDHSTTMTSEPFMVLRRPPLPPETYADQEMKASKFFLGFLTAGQVKLQCRISRSAAIPGEIIYVNAEVANWSPKGINLIQGAVILESTYYAQNAKDKKIAFRQILNKRIDVFDVKNLRGRRWRNVQMAIPPYLPDSELMNCAIMDVKYLFEFRAQIQGADDIFIHMPLYVGGQPVGYGDVAGQGPKNIDLDAFSGTFTNNELPWYRGGGGVLTESVDGDMFDVR</sequence>
<dbReference type="InterPro" id="IPR011021">
    <property type="entry name" value="Arrestin-like_N"/>
</dbReference>
<organism evidence="3 4">
    <name type="scientific">Littorina saxatilis</name>
    <dbReference type="NCBI Taxonomy" id="31220"/>
    <lineage>
        <taxon>Eukaryota</taxon>
        <taxon>Metazoa</taxon>
        <taxon>Spiralia</taxon>
        <taxon>Lophotrochozoa</taxon>
        <taxon>Mollusca</taxon>
        <taxon>Gastropoda</taxon>
        <taxon>Caenogastropoda</taxon>
        <taxon>Littorinimorpha</taxon>
        <taxon>Littorinoidea</taxon>
        <taxon>Littorinidae</taxon>
        <taxon>Littorina</taxon>
    </lineage>
</organism>
<dbReference type="SUPFAM" id="SSF81296">
    <property type="entry name" value="E set domains"/>
    <property type="match status" value="2"/>
</dbReference>
<evidence type="ECO:0000256" key="1">
    <source>
        <dbReference type="ARBA" id="ARBA00005298"/>
    </source>
</evidence>
<dbReference type="Proteomes" id="UP001374579">
    <property type="component" value="Unassembled WGS sequence"/>
</dbReference>
<dbReference type="InterPro" id="IPR011022">
    <property type="entry name" value="Arrestin_C-like"/>
</dbReference>
<feature type="domain" description="Arrestin C-terminal-like" evidence="2">
    <location>
        <begin position="170"/>
        <end position="304"/>
    </location>
</feature>
<dbReference type="InterPro" id="IPR014756">
    <property type="entry name" value="Ig_E-set"/>
</dbReference>
<comment type="caution">
    <text evidence="3">The sequence shown here is derived from an EMBL/GenBank/DDBJ whole genome shotgun (WGS) entry which is preliminary data.</text>
</comment>
<protein>
    <recommendedName>
        <fullName evidence="2">Arrestin C-terminal-like domain-containing protein</fullName>
    </recommendedName>
</protein>
<dbReference type="PANTHER" id="PTHR11188">
    <property type="entry name" value="ARRESTIN DOMAIN CONTAINING PROTEIN"/>
    <property type="match status" value="1"/>
</dbReference>
<dbReference type="Pfam" id="PF02752">
    <property type="entry name" value="Arrestin_C"/>
    <property type="match status" value="1"/>
</dbReference>
<evidence type="ECO:0000313" key="3">
    <source>
        <dbReference type="EMBL" id="KAK7101602.1"/>
    </source>
</evidence>
<dbReference type="Gene3D" id="2.60.40.640">
    <property type="match status" value="2"/>
</dbReference>
<dbReference type="GO" id="GO:0005737">
    <property type="term" value="C:cytoplasm"/>
    <property type="evidence" value="ECO:0007669"/>
    <property type="project" value="TreeGrafter"/>
</dbReference>
<gene>
    <name evidence="3" type="ORF">V1264_019960</name>
</gene>